<feature type="chain" id="PRO_5015614491" evidence="4">
    <location>
        <begin position="22"/>
        <end position="362"/>
    </location>
</feature>
<dbReference type="Pfam" id="PF03480">
    <property type="entry name" value="DctP"/>
    <property type="match status" value="1"/>
</dbReference>
<feature type="binding site" evidence="3">
    <location>
        <position position="215"/>
    </location>
    <ligand>
        <name>Na(+)</name>
        <dbReference type="ChEBI" id="CHEBI:29101"/>
    </ligand>
</feature>
<feature type="binding site" evidence="2">
    <location>
        <position position="156"/>
    </location>
    <ligand>
        <name>substrate</name>
    </ligand>
</feature>
<dbReference type="PANTHER" id="PTHR33376:SF5">
    <property type="entry name" value="EXTRACYTOPLASMIC SOLUTE RECEPTOR PROTEIN"/>
    <property type="match status" value="1"/>
</dbReference>
<dbReference type="PIRSF" id="PIRSF039026">
    <property type="entry name" value="SiaP"/>
    <property type="match status" value="1"/>
</dbReference>
<dbReference type="GO" id="GO:0031317">
    <property type="term" value="C:tripartite ATP-independent periplasmic transporter complex"/>
    <property type="evidence" value="ECO:0007669"/>
    <property type="project" value="InterPro"/>
</dbReference>
<proteinExistence type="predicted"/>
<dbReference type="EMBL" id="CP027668">
    <property type="protein sequence ID" value="AVO46294.1"/>
    <property type="molecule type" value="Genomic_DNA"/>
</dbReference>
<evidence type="ECO:0000256" key="2">
    <source>
        <dbReference type="PIRSR" id="PIRSR039026-1"/>
    </source>
</evidence>
<evidence type="ECO:0000313" key="6">
    <source>
        <dbReference type="Proteomes" id="UP000237889"/>
    </source>
</evidence>
<dbReference type="AlphaFoldDB" id="A0A2S0NDP9"/>
<evidence type="ECO:0000256" key="4">
    <source>
        <dbReference type="SAM" id="SignalP"/>
    </source>
</evidence>
<dbReference type="NCBIfam" id="NF037995">
    <property type="entry name" value="TRAP_S1"/>
    <property type="match status" value="1"/>
</dbReference>
<keyword evidence="6" id="KW-1185">Reference proteome</keyword>
<dbReference type="OrthoDB" id="9780733at2"/>
<dbReference type="InterPro" id="IPR038404">
    <property type="entry name" value="TRAP_DctP_sf"/>
</dbReference>
<feature type="binding site" evidence="3">
    <location>
        <position position="240"/>
    </location>
    <ligand>
        <name>substrate</name>
    </ligand>
</feature>
<protein>
    <submittedName>
        <fullName evidence="5">ABC transporter substrate-binding protein</fullName>
    </submittedName>
</protein>
<accession>A0A2S0NDP9</accession>
<keyword evidence="3" id="KW-0479">Metal-binding</keyword>
<reference evidence="5 6" key="1">
    <citation type="submission" date="2018-03" db="EMBL/GenBank/DDBJ databases">
        <title>Genome sequencing of Phreatobacter sp.</title>
        <authorList>
            <person name="Kim S.-J."/>
            <person name="Heo J."/>
            <person name="Kwon S.-W."/>
        </authorList>
    </citation>
    <scope>NUCLEOTIDE SEQUENCE [LARGE SCALE GENOMIC DNA]</scope>
    <source>
        <strain evidence="5 6">S-12</strain>
    </source>
</reference>
<feature type="signal peptide" evidence="4">
    <location>
        <begin position="1"/>
        <end position="21"/>
    </location>
</feature>
<dbReference type="Gene3D" id="3.40.190.10">
    <property type="entry name" value="Periplasmic binding protein-like II"/>
    <property type="match status" value="1"/>
</dbReference>
<dbReference type="InterPro" id="IPR026289">
    <property type="entry name" value="SBP_TakP-like"/>
</dbReference>
<dbReference type="InterPro" id="IPR018389">
    <property type="entry name" value="DctP_fam"/>
</dbReference>
<dbReference type="RefSeq" id="WP_106749635.1">
    <property type="nucleotide sequence ID" value="NZ_CP027668.1"/>
</dbReference>
<feature type="binding site" evidence="2">
    <location>
        <position position="177"/>
    </location>
    <ligand>
        <name>substrate</name>
    </ligand>
</feature>
<sequence length="362" mass="40086">MKRRDVLKSTGAALLAGSAVAAPAIAQSLPTIRWRATSSFPKSLDVTYGAAEQFCRHVGELTEGRFTIQQFAAGEIVPGLQALDAVSNGTVEAAYTGMLFYVGKDPTFALTASVPFLMNPRQQHAWYYHGGGLAMTNEFFKKHNVYALPCGNTGMQWGGWFRKEIKTVADLSGLKMRIAGLAGTIAARVGVVPQQIAPGDIYPALERGTIDAVEYIGPYDDEKLGFNKVAQRYYAPGWQEGGTVFHGVFNLAKWNELPPLYKKAVEVAAQAATTDMLAHYDQKNPEALIRLVGQGVQVSLFPQEVLERLYAEAEAYYKEITATNAEFAKIFNHQREFQRKGNIYHQVADFQYDLMMLRLRRG</sequence>
<evidence type="ECO:0000256" key="1">
    <source>
        <dbReference type="ARBA" id="ARBA00022729"/>
    </source>
</evidence>
<dbReference type="Gene3D" id="3.40.190.170">
    <property type="entry name" value="Bacterial extracellular solute-binding protein, family 7"/>
    <property type="match status" value="1"/>
</dbReference>
<dbReference type="KEGG" id="phr:C6569_15200"/>
<evidence type="ECO:0000313" key="5">
    <source>
        <dbReference type="EMBL" id="AVO46294.1"/>
    </source>
</evidence>
<dbReference type="Proteomes" id="UP000237889">
    <property type="component" value="Chromosome"/>
</dbReference>
<keyword evidence="1 4" id="KW-0732">Signal</keyword>
<organism evidence="5 6">
    <name type="scientific">Phreatobacter cathodiphilus</name>
    <dbReference type="NCBI Taxonomy" id="1868589"/>
    <lineage>
        <taxon>Bacteria</taxon>
        <taxon>Pseudomonadati</taxon>
        <taxon>Pseudomonadota</taxon>
        <taxon>Alphaproteobacteria</taxon>
        <taxon>Hyphomicrobiales</taxon>
        <taxon>Phreatobacteraceae</taxon>
        <taxon>Phreatobacter</taxon>
    </lineage>
</organism>
<evidence type="ECO:0000256" key="3">
    <source>
        <dbReference type="PIRSR" id="PIRSR039026-2"/>
    </source>
</evidence>
<feature type="binding site" evidence="3">
    <location>
        <position position="214"/>
    </location>
    <ligand>
        <name>substrate</name>
    </ligand>
</feature>
<gene>
    <name evidence="5" type="ORF">C6569_15200</name>
</gene>
<dbReference type="GO" id="GO:0055085">
    <property type="term" value="P:transmembrane transport"/>
    <property type="evidence" value="ECO:0007669"/>
    <property type="project" value="InterPro"/>
</dbReference>
<dbReference type="GO" id="GO:0046872">
    <property type="term" value="F:metal ion binding"/>
    <property type="evidence" value="ECO:0007669"/>
    <property type="project" value="UniProtKB-KW"/>
</dbReference>
<dbReference type="PANTHER" id="PTHR33376">
    <property type="match status" value="1"/>
</dbReference>
<name>A0A2S0NDP9_9HYPH</name>